<dbReference type="PROSITE" id="PS50010">
    <property type="entry name" value="DH_2"/>
    <property type="match status" value="1"/>
</dbReference>
<feature type="compositionally biased region" description="Polar residues" evidence="2">
    <location>
        <begin position="1077"/>
        <end position="1093"/>
    </location>
</feature>
<evidence type="ECO:0000313" key="4">
    <source>
        <dbReference type="EMBL" id="KAH0541284.1"/>
    </source>
</evidence>
<dbReference type="Pfam" id="PF25351">
    <property type="entry name" value="PH_BUD3_C"/>
    <property type="match status" value="1"/>
</dbReference>
<feature type="region of interest" description="Disordered" evidence="2">
    <location>
        <begin position="1250"/>
        <end position="1325"/>
    </location>
</feature>
<feature type="compositionally biased region" description="Acidic residues" evidence="2">
    <location>
        <begin position="189"/>
        <end position="199"/>
    </location>
</feature>
<reference evidence="4" key="1">
    <citation type="submission" date="2021-03" db="EMBL/GenBank/DDBJ databases">
        <title>Comparative genomics and phylogenomic investigation of the class Geoglossomycetes provide insights into ecological specialization and systematics.</title>
        <authorList>
            <person name="Melie T."/>
            <person name="Pirro S."/>
            <person name="Miller A.N."/>
            <person name="Quandt A."/>
        </authorList>
    </citation>
    <scope>NUCLEOTIDE SEQUENCE</scope>
    <source>
        <strain evidence="4">GBOQ0MN5Z8</strain>
    </source>
</reference>
<organism evidence="4 5">
    <name type="scientific">Glutinoglossum americanum</name>
    <dbReference type="NCBI Taxonomy" id="1670608"/>
    <lineage>
        <taxon>Eukaryota</taxon>
        <taxon>Fungi</taxon>
        <taxon>Dikarya</taxon>
        <taxon>Ascomycota</taxon>
        <taxon>Pezizomycotina</taxon>
        <taxon>Geoglossomycetes</taxon>
        <taxon>Geoglossales</taxon>
        <taxon>Geoglossaceae</taxon>
        <taxon>Glutinoglossum</taxon>
    </lineage>
</organism>
<dbReference type="EMBL" id="JAGHQL010000082">
    <property type="protein sequence ID" value="KAH0541284.1"/>
    <property type="molecule type" value="Genomic_DNA"/>
</dbReference>
<dbReference type="InterPro" id="IPR000219">
    <property type="entry name" value="DH_dom"/>
</dbReference>
<dbReference type="InterPro" id="IPR051492">
    <property type="entry name" value="Dynamin-Rho_GEF"/>
</dbReference>
<dbReference type="InterPro" id="IPR035899">
    <property type="entry name" value="DBL_dom_sf"/>
</dbReference>
<evidence type="ECO:0000259" key="3">
    <source>
        <dbReference type="PROSITE" id="PS50010"/>
    </source>
</evidence>
<evidence type="ECO:0000313" key="5">
    <source>
        <dbReference type="Proteomes" id="UP000698800"/>
    </source>
</evidence>
<dbReference type="Pfam" id="PF00621">
    <property type="entry name" value="RhoGEF"/>
    <property type="match status" value="1"/>
</dbReference>
<dbReference type="Pfam" id="PF12015">
    <property type="entry name" value="Bud3_N"/>
    <property type="match status" value="1"/>
</dbReference>
<protein>
    <recommendedName>
        <fullName evidence="3">DH domain-containing protein</fullName>
    </recommendedName>
</protein>
<evidence type="ECO:0000256" key="2">
    <source>
        <dbReference type="SAM" id="MobiDB-lite"/>
    </source>
</evidence>
<feature type="compositionally biased region" description="Polar residues" evidence="2">
    <location>
        <begin position="1278"/>
        <end position="1294"/>
    </location>
</feature>
<keyword evidence="5" id="KW-1185">Reference proteome</keyword>
<feature type="domain" description="DH" evidence="3">
    <location>
        <begin position="249"/>
        <end position="460"/>
    </location>
</feature>
<dbReference type="InterPro" id="IPR021895">
    <property type="entry name" value="Bud3_N"/>
</dbReference>
<dbReference type="GO" id="GO:0031991">
    <property type="term" value="P:regulation of actomyosin contractile ring contraction"/>
    <property type="evidence" value="ECO:0007669"/>
    <property type="project" value="TreeGrafter"/>
</dbReference>
<evidence type="ECO:0000256" key="1">
    <source>
        <dbReference type="SAM" id="Coils"/>
    </source>
</evidence>
<name>A0A9P8L2X7_9PEZI</name>
<comment type="caution">
    <text evidence="4">The sequence shown here is derived from an EMBL/GenBank/DDBJ whole genome shotgun (WGS) entry which is preliminary data.</text>
</comment>
<sequence length="1519" mass="166092">MACITNPLPSLSPESLTLFYTTDPLLSNSPILVFHGPSTTTNSTFNSSRIQAHVFTPAGFQTYPRITISPSSPLYAAVNHLPREQQGDEVCRGLAVSLLKYFSEMPEVVRTTLSKSGHGRARNGAPPVPVMFDEMHAGDLASRMVKVGNISDVIRDIKAGLAGRALSHVDMDVVLPPGSISDPQAREEPSEDDEDMDDDPSLRRYGEYAPLIKLLGTPAFIPTSKLRRAPSKPTTLGRSRSFLKHQKESVRREMCEIVDTEERYVSKIYELVHDVASEFRQKAKGKSAGSSSPNENSLERLFPPCLDQIFDVNSHFLNAIRAVLDETENEAIADIQADMDAGSTGSRTGKAGRVADATGAVAFSKVLLHWFPKFASCYAEYMRASTEFPQILSGFLRDGGSSFSKRVQQTGEQRLRSMLIEPVQRLPRYSLFIDNIVNCLPVTHPALQPLLKSRDIITDICSLDLSSSAEKSQVVDRLKNLIASWPPLFRSQGRLISAADFAELPPPYNVDCDPGETVQGMFLLFADFVVIIRKGKGSNMTARGIIAEVDRPSVAAITASVATAAGSARAPQDLFFSGWFDLGDVRFSESTCGRMIWMTYLRGPFDSGAIARGGGPGVRAFRLAGAYEGKASRWSEEIAKARIEGRYTEQQRECDKWALRNVVSRSDNIGVWSAIFQEGEDDDVQDRNGLAMIRMVVNEDKGSKGIKVGARGVEISISIDFGGIGMCCLEVDGLNDYASVDNVSYADLSTVLFKKISNLLRLQNQPQNPTLTASILSMNRKILRSLTFVTSQVDGAQPRFRNFRPPSPVKLLSTFLGGGGSVSGPPCPPKPRHNTMGDIPSMLPPLAKPPSSTSGIKKHAPGEATQNITVVGDDGAGYTTDPFRRLEETFRAYTLALHLRKGNVVDKVLRGRVAADELCVNELYNTLMEDPSGGQATLEVAVDVLFVAFEKFLKLTWKDQMGPVVSVQTLKAIQDKSDVLLPGDFEDCFRMALGDMAPQNRRAFKAIIKLLAYLLDGAGNDGDKGALTAAFTELLVIEGPPHRYISLLDRLVEDYDRLFNESPPGSRGGDRTPLGDSVNSMKRIGSTNTGSISSNASSFRKRFGFNTLSRENSKIDSESKVGSVWRTLSKSARSAVPGELYSANSSNVSLVRSKSIDLDHQLSPAKRPASRDRPTIFGTFSHEDPDRPGSSHLLNALDTITASPLAATTAAKAPTKKRRSSLSDLKILNGFGADTIAPLTPRKPNTFEISASPRTLSPVKGPTTTFYGADLPGRKENVSNSGRSASTERTSNTKPDGIAITELRQPRGASGPLSSIPALKATPRDKLSGNEIEQSHRNVPSSPQKLRMQSPQKLRERLQNEQKAITCVEDALQAEISKIGEDMSSVALSHPQNRLQTADIRRLLDRVNQLESKIPVFVADLTARNTAIKNDLESSLTVSERKAKKLDELYREANAENEILYDRFNDELGKMMSALKIGSGEKELAEKLREVQGELSTYKKENARLKRENVGLRAQLKGD</sequence>
<dbReference type="SUPFAM" id="SSF48065">
    <property type="entry name" value="DBL homology domain (DH-domain)"/>
    <property type="match status" value="1"/>
</dbReference>
<dbReference type="PANTHER" id="PTHR22834:SF21">
    <property type="entry name" value="GUANYL NUCLEOTIDE EXCHANGE FACTOR, PUTATIVE (AFU_ORTHOLOGUE AFUA_5G11890)-RELATED"/>
    <property type="match status" value="1"/>
</dbReference>
<dbReference type="GO" id="GO:0005085">
    <property type="term" value="F:guanyl-nucleotide exchange factor activity"/>
    <property type="evidence" value="ECO:0007669"/>
    <property type="project" value="InterPro"/>
</dbReference>
<dbReference type="SMART" id="SM00325">
    <property type="entry name" value="RhoGEF"/>
    <property type="match status" value="1"/>
</dbReference>
<dbReference type="GO" id="GO:0032955">
    <property type="term" value="P:regulation of division septum assembly"/>
    <property type="evidence" value="ECO:0007669"/>
    <property type="project" value="TreeGrafter"/>
</dbReference>
<feature type="coiled-coil region" evidence="1">
    <location>
        <begin position="1393"/>
        <end position="1515"/>
    </location>
</feature>
<dbReference type="GO" id="GO:0005737">
    <property type="term" value="C:cytoplasm"/>
    <property type="evidence" value="ECO:0007669"/>
    <property type="project" value="TreeGrafter"/>
</dbReference>
<dbReference type="Gene3D" id="1.20.900.10">
    <property type="entry name" value="Dbl homology (DH) domain"/>
    <property type="match status" value="1"/>
</dbReference>
<dbReference type="InterPro" id="IPR057454">
    <property type="entry name" value="Bud3_C"/>
</dbReference>
<dbReference type="OrthoDB" id="4066896at2759"/>
<gene>
    <name evidence="4" type="ORF">FGG08_004208</name>
</gene>
<dbReference type="PANTHER" id="PTHR22834">
    <property type="entry name" value="NUCLEAR FUSION PROTEIN FUS2"/>
    <property type="match status" value="1"/>
</dbReference>
<proteinExistence type="predicted"/>
<dbReference type="Proteomes" id="UP000698800">
    <property type="component" value="Unassembled WGS sequence"/>
</dbReference>
<feature type="region of interest" description="Disordered" evidence="2">
    <location>
        <begin position="1060"/>
        <end position="1093"/>
    </location>
</feature>
<keyword evidence="1" id="KW-0175">Coiled coil</keyword>
<accession>A0A9P8L2X7</accession>
<feature type="region of interest" description="Disordered" evidence="2">
    <location>
        <begin position="173"/>
        <end position="202"/>
    </location>
</feature>